<sequence>MSLDDQFPKMETFMNKEWPSFSYGITTASTFFNNPIIWESSSLSSVSASDVQQAPPSTVATLFSQEQTMFGLSKPVVGSITENPPLQVPQKWLGINQSFTNHESNKGFSGYWLGTTKTHPMKHSGAGRRFQSQHQKGYSSPGKLFRGVRQRHWGKWVAEIRLPRNRTRVWLGTFETAEEAAIAYDTAAYILRGDYAQLNFPDLKDQVIANSLNGNTAALLKAKLQAVLQKSGPNPSTVSSLPPTEKVSGLDRNTAESSEFLSPDVDDVQLSRLPSLDMDMIWDALLIPDS</sequence>
<evidence type="ECO:0000256" key="3">
    <source>
        <dbReference type="ARBA" id="ARBA00023015"/>
    </source>
</evidence>
<feature type="domain" description="AP2/ERF" evidence="10">
    <location>
        <begin position="144"/>
        <end position="201"/>
    </location>
</feature>
<comment type="similarity">
    <text evidence="8">Belongs to the AP2/ERF transcription factor family. ERF subfamily.</text>
</comment>
<dbReference type="SUPFAM" id="SSF54171">
    <property type="entry name" value="DNA-binding domain"/>
    <property type="match status" value="1"/>
</dbReference>
<evidence type="ECO:0000256" key="6">
    <source>
        <dbReference type="ARBA" id="ARBA00023163"/>
    </source>
</evidence>
<protein>
    <recommendedName>
        <fullName evidence="10">AP2/ERF domain-containing protein</fullName>
    </recommendedName>
</protein>
<evidence type="ECO:0000256" key="2">
    <source>
        <dbReference type="ARBA" id="ARBA00022745"/>
    </source>
</evidence>
<dbReference type="InterPro" id="IPR016177">
    <property type="entry name" value="DNA-bd_dom_sf"/>
</dbReference>
<dbReference type="InterPro" id="IPR001471">
    <property type="entry name" value="AP2/ERF_dom"/>
</dbReference>
<reference evidence="11 12" key="1">
    <citation type="journal article" date="2024" name="G3 (Bethesda)">
        <title>Genome assembly of Hibiscus sabdariffa L. provides insights into metabolisms of medicinal natural products.</title>
        <authorList>
            <person name="Kim T."/>
        </authorList>
    </citation>
    <scope>NUCLEOTIDE SEQUENCE [LARGE SCALE GENOMIC DNA]</scope>
    <source>
        <strain evidence="11">TK-2024</strain>
        <tissue evidence="11">Old leaves</tissue>
    </source>
</reference>
<dbReference type="CDD" id="cd00018">
    <property type="entry name" value="AP2"/>
    <property type="match status" value="1"/>
</dbReference>
<dbReference type="PRINTS" id="PR00367">
    <property type="entry name" value="ETHRSPELEMNT"/>
</dbReference>
<evidence type="ECO:0000259" key="10">
    <source>
        <dbReference type="PROSITE" id="PS51032"/>
    </source>
</evidence>
<comment type="subcellular location">
    <subcellularLocation>
        <location evidence="1">Nucleus</location>
    </subcellularLocation>
</comment>
<dbReference type="Gene3D" id="3.30.730.10">
    <property type="entry name" value="AP2/ERF domain"/>
    <property type="match status" value="1"/>
</dbReference>
<keyword evidence="7" id="KW-0539">Nucleus</keyword>
<evidence type="ECO:0000256" key="4">
    <source>
        <dbReference type="ARBA" id="ARBA00023125"/>
    </source>
</evidence>
<keyword evidence="12" id="KW-1185">Reference proteome</keyword>
<evidence type="ECO:0000256" key="7">
    <source>
        <dbReference type="ARBA" id="ARBA00023242"/>
    </source>
</evidence>
<dbReference type="Pfam" id="PF00847">
    <property type="entry name" value="AP2"/>
    <property type="match status" value="1"/>
</dbReference>
<proteinExistence type="inferred from homology"/>
<keyword evidence="4" id="KW-0238">DNA-binding</keyword>
<dbReference type="InterPro" id="IPR036955">
    <property type="entry name" value="AP2/ERF_dom_sf"/>
</dbReference>
<evidence type="ECO:0000256" key="5">
    <source>
        <dbReference type="ARBA" id="ARBA00023159"/>
    </source>
</evidence>
<feature type="region of interest" description="Disordered" evidence="9">
    <location>
        <begin position="231"/>
        <end position="259"/>
    </location>
</feature>
<dbReference type="PANTHER" id="PTHR31657:SF40">
    <property type="entry name" value="ETHYLENE-RESPONSIVE TRANSCRIPTION FACTOR ERF062"/>
    <property type="match status" value="1"/>
</dbReference>
<evidence type="ECO:0000256" key="1">
    <source>
        <dbReference type="ARBA" id="ARBA00004123"/>
    </source>
</evidence>
<dbReference type="SMART" id="SM00380">
    <property type="entry name" value="AP2"/>
    <property type="match status" value="1"/>
</dbReference>
<evidence type="ECO:0000256" key="9">
    <source>
        <dbReference type="SAM" id="MobiDB-lite"/>
    </source>
</evidence>
<feature type="region of interest" description="Disordered" evidence="9">
    <location>
        <begin position="122"/>
        <end position="141"/>
    </location>
</feature>
<evidence type="ECO:0000313" key="11">
    <source>
        <dbReference type="EMBL" id="KAK8489666.1"/>
    </source>
</evidence>
<gene>
    <name evidence="11" type="ORF">V6N11_007375</name>
</gene>
<dbReference type="Proteomes" id="UP001396334">
    <property type="component" value="Unassembled WGS sequence"/>
</dbReference>
<dbReference type="EMBL" id="JBBPBN010000306">
    <property type="protein sequence ID" value="KAK8489666.1"/>
    <property type="molecule type" value="Genomic_DNA"/>
</dbReference>
<evidence type="ECO:0000256" key="8">
    <source>
        <dbReference type="ARBA" id="ARBA00024343"/>
    </source>
</evidence>
<name>A0ABR2A9H8_9ROSI</name>
<feature type="compositionally biased region" description="Polar residues" evidence="9">
    <location>
        <begin position="231"/>
        <end position="242"/>
    </location>
</feature>
<dbReference type="PANTHER" id="PTHR31657">
    <property type="entry name" value="ETHYLENE-RESPONSIVE TRANSCRIPTION FACTOR ERF061"/>
    <property type="match status" value="1"/>
</dbReference>
<keyword evidence="6" id="KW-0804">Transcription</keyword>
<evidence type="ECO:0000313" key="12">
    <source>
        <dbReference type="Proteomes" id="UP001396334"/>
    </source>
</evidence>
<keyword evidence="2" id="KW-0936">Ethylene signaling pathway</keyword>
<keyword evidence="3" id="KW-0805">Transcription regulation</keyword>
<keyword evidence="5" id="KW-0010">Activator</keyword>
<accession>A0ABR2A9H8</accession>
<dbReference type="PROSITE" id="PS51032">
    <property type="entry name" value="AP2_ERF"/>
    <property type="match status" value="1"/>
</dbReference>
<dbReference type="InterPro" id="IPR051758">
    <property type="entry name" value="ERF/AP2-like"/>
</dbReference>
<comment type="caution">
    <text evidence="11">The sequence shown here is derived from an EMBL/GenBank/DDBJ whole genome shotgun (WGS) entry which is preliminary data.</text>
</comment>
<organism evidence="11 12">
    <name type="scientific">Hibiscus sabdariffa</name>
    <name type="common">roselle</name>
    <dbReference type="NCBI Taxonomy" id="183260"/>
    <lineage>
        <taxon>Eukaryota</taxon>
        <taxon>Viridiplantae</taxon>
        <taxon>Streptophyta</taxon>
        <taxon>Embryophyta</taxon>
        <taxon>Tracheophyta</taxon>
        <taxon>Spermatophyta</taxon>
        <taxon>Magnoliopsida</taxon>
        <taxon>eudicotyledons</taxon>
        <taxon>Gunneridae</taxon>
        <taxon>Pentapetalae</taxon>
        <taxon>rosids</taxon>
        <taxon>malvids</taxon>
        <taxon>Malvales</taxon>
        <taxon>Malvaceae</taxon>
        <taxon>Malvoideae</taxon>
        <taxon>Hibiscus</taxon>
    </lineage>
</organism>